<feature type="transmembrane region" description="Helical" evidence="7">
    <location>
        <begin position="207"/>
        <end position="226"/>
    </location>
</feature>
<dbReference type="EMBL" id="JALJOV010001065">
    <property type="protein sequence ID" value="KAK9855181.1"/>
    <property type="molecule type" value="Genomic_DNA"/>
</dbReference>
<dbReference type="PANTHER" id="PTHR23505">
    <property type="entry name" value="SPINSTER"/>
    <property type="match status" value="1"/>
</dbReference>
<dbReference type="PROSITE" id="PS50850">
    <property type="entry name" value="MFS"/>
    <property type="match status" value="1"/>
</dbReference>
<feature type="transmembrane region" description="Helical" evidence="7">
    <location>
        <begin position="331"/>
        <end position="351"/>
    </location>
</feature>
<dbReference type="Gene3D" id="1.20.1250.20">
    <property type="entry name" value="MFS general substrate transporter like domains"/>
    <property type="match status" value="1"/>
</dbReference>
<reference evidence="9 10" key="1">
    <citation type="journal article" date="2024" name="Nat. Commun.">
        <title>Phylogenomics reveals the evolutionary origins of lichenization in chlorophyte algae.</title>
        <authorList>
            <person name="Puginier C."/>
            <person name="Libourel C."/>
            <person name="Otte J."/>
            <person name="Skaloud P."/>
            <person name="Haon M."/>
            <person name="Grisel S."/>
            <person name="Petersen M."/>
            <person name="Berrin J.G."/>
            <person name="Delaux P.M."/>
            <person name="Dal Grande F."/>
            <person name="Keller J."/>
        </authorList>
    </citation>
    <scope>NUCLEOTIDE SEQUENCE [LARGE SCALE GENOMIC DNA]</scope>
    <source>
        <strain evidence="9 10">SAG 2523</strain>
    </source>
</reference>
<dbReference type="SUPFAM" id="SSF103473">
    <property type="entry name" value="MFS general substrate transporter"/>
    <property type="match status" value="1"/>
</dbReference>
<evidence type="ECO:0000313" key="10">
    <source>
        <dbReference type="Proteomes" id="UP001485043"/>
    </source>
</evidence>
<protein>
    <recommendedName>
        <fullName evidence="8">Major facilitator superfamily (MFS) profile domain-containing protein</fullName>
    </recommendedName>
</protein>
<dbReference type="Pfam" id="PF07690">
    <property type="entry name" value="MFS_1"/>
    <property type="match status" value="1"/>
</dbReference>
<dbReference type="InterPro" id="IPR020846">
    <property type="entry name" value="MFS_dom"/>
</dbReference>
<feature type="domain" description="Major facilitator superfamily (MFS) profile" evidence="8">
    <location>
        <begin position="48"/>
        <end position="480"/>
    </location>
</feature>
<evidence type="ECO:0000256" key="7">
    <source>
        <dbReference type="SAM" id="Phobius"/>
    </source>
</evidence>
<comment type="subcellular location">
    <subcellularLocation>
        <location evidence="1">Membrane</location>
        <topology evidence="1">Multi-pass membrane protein</topology>
    </subcellularLocation>
</comment>
<evidence type="ECO:0000256" key="4">
    <source>
        <dbReference type="ARBA" id="ARBA00022989"/>
    </source>
</evidence>
<comment type="similarity">
    <text evidence="6">Belongs to the major facilitator superfamily. Spinster (TC 2.A.1.49) family.</text>
</comment>
<feature type="transmembrane region" description="Helical" evidence="7">
    <location>
        <begin position="112"/>
        <end position="132"/>
    </location>
</feature>
<name>A0AAW1SR29_9CHLO</name>
<feature type="transmembrane region" description="Helical" evidence="7">
    <location>
        <begin position="363"/>
        <end position="380"/>
    </location>
</feature>
<feature type="transmembrane region" description="Helical" evidence="7">
    <location>
        <begin position="172"/>
        <end position="195"/>
    </location>
</feature>
<sequence length="517" mass="55279">MGTGCMVPGSSPLVAGWSHRGVPPDKTSCTPPETGLDECGFQSDRFKTTVLVNMAAITERMDEQILPAVYRFLGASFHARPSQLGMLILSRALVQALSSPIGGLAGHHYNRIYVTAAGCFIWGIFTFAAALCTTLNQAILCWAVNGLGLALVIPSGQSLIADFYSPATRGKAFGILLMTGALGGMLGGLFATNVGATQPLGIEGWRVAFFTVALISMLIGTLTLAFAKDPRCAAPACLDAGPCPKPTRELSGRDVLNILRIPTFFIIVFQGIIGGIPWSTMTFLTLYFQLMGMSDFAASLVVSLFFGSTAVGALVGGWVGDWAAIHYPNHGRVAVSQFSVVFGPIFSVIVLKIMPLGGSRGIVALYITVMFAFGLMKSWSGAACNNPIFAEIVPARLRNMVYAFDRCFEGSLAALAAPLVGYLAERRFGFEGDAARTGDPVEDRRRAVALGDALFYFLIIPWILTLILFTGVHFTYPHDRAKAALEADADDTIRRPDATEIAPLTHARPSDDVTDLT</sequence>
<evidence type="ECO:0000256" key="3">
    <source>
        <dbReference type="ARBA" id="ARBA00022692"/>
    </source>
</evidence>
<evidence type="ECO:0000256" key="1">
    <source>
        <dbReference type="ARBA" id="ARBA00004141"/>
    </source>
</evidence>
<evidence type="ECO:0000256" key="2">
    <source>
        <dbReference type="ARBA" id="ARBA00022448"/>
    </source>
</evidence>
<gene>
    <name evidence="9" type="ORF">WJX84_010973</name>
</gene>
<feature type="transmembrane region" description="Helical" evidence="7">
    <location>
        <begin position="300"/>
        <end position="319"/>
    </location>
</feature>
<dbReference type="PANTHER" id="PTHR23505:SF52">
    <property type="entry name" value="MAJOR FACILITATOR SUPERFAMILY PROTEIN"/>
    <property type="match status" value="1"/>
</dbReference>
<keyword evidence="4 7" id="KW-1133">Transmembrane helix</keyword>
<evidence type="ECO:0000256" key="5">
    <source>
        <dbReference type="ARBA" id="ARBA00023136"/>
    </source>
</evidence>
<comment type="caution">
    <text evidence="9">The sequence shown here is derived from an EMBL/GenBank/DDBJ whole genome shotgun (WGS) entry which is preliminary data.</text>
</comment>
<dbReference type="AlphaFoldDB" id="A0AAW1SR29"/>
<feature type="transmembrane region" description="Helical" evidence="7">
    <location>
        <begin position="139"/>
        <end position="160"/>
    </location>
</feature>
<evidence type="ECO:0000313" key="9">
    <source>
        <dbReference type="EMBL" id="KAK9855181.1"/>
    </source>
</evidence>
<dbReference type="GO" id="GO:0022857">
    <property type="term" value="F:transmembrane transporter activity"/>
    <property type="evidence" value="ECO:0007669"/>
    <property type="project" value="InterPro"/>
</dbReference>
<feature type="transmembrane region" description="Helical" evidence="7">
    <location>
        <begin position="264"/>
        <end position="288"/>
    </location>
</feature>
<keyword evidence="2" id="KW-0813">Transport</keyword>
<evidence type="ECO:0000259" key="8">
    <source>
        <dbReference type="PROSITE" id="PS50850"/>
    </source>
</evidence>
<dbReference type="InterPro" id="IPR036259">
    <property type="entry name" value="MFS_trans_sf"/>
</dbReference>
<organism evidence="9 10">
    <name type="scientific">Apatococcus fuscideae</name>
    <dbReference type="NCBI Taxonomy" id="2026836"/>
    <lineage>
        <taxon>Eukaryota</taxon>
        <taxon>Viridiplantae</taxon>
        <taxon>Chlorophyta</taxon>
        <taxon>core chlorophytes</taxon>
        <taxon>Trebouxiophyceae</taxon>
        <taxon>Chlorellales</taxon>
        <taxon>Chlorellaceae</taxon>
        <taxon>Apatococcus</taxon>
    </lineage>
</organism>
<keyword evidence="3 7" id="KW-0812">Transmembrane</keyword>
<dbReference type="Proteomes" id="UP001485043">
    <property type="component" value="Unassembled WGS sequence"/>
</dbReference>
<dbReference type="InterPro" id="IPR044770">
    <property type="entry name" value="MFS_spinster-like"/>
</dbReference>
<keyword evidence="5 7" id="KW-0472">Membrane</keyword>
<keyword evidence="10" id="KW-1185">Reference proteome</keyword>
<dbReference type="GO" id="GO:0016020">
    <property type="term" value="C:membrane"/>
    <property type="evidence" value="ECO:0007669"/>
    <property type="project" value="UniProtKB-SubCell"/>
</dbReference>
<accession>A0AAW1SR29</accession>
<evidence type="ECO:0000256" key="6">
    <source>
        <dbReference type="ARBA" id="ARBA00024338"/>
    </source>
</evidence>
<feature type="transmembrane region" description="Helical" evidence="7">
    <location>
        <begin position="453"/>
        <end position="476"/>
    </location>
</feature>
<dbReference type="InterPro" id="IPR011701">
    <property type="entry name" value="MFS"/>
</dbReference>
<proteinExistence type="inferred from homology"/>